<dbReference type="Gene3D" id="3.30.70.250">
    <property type="entry name" value="Malonyl-CoA ACP transacylase, ACP-binding"/>
    <property type="match status" value="1"/>
</dbReference>
<dbReference type="GO" id="GO:0004314">
    <property type="term" value="F:[acyl-carrier-protein] S-malonyltransferase activity"/>
    <property type="evidence" value="ECO:0007669"/>
    <property type="project" value="UniProtKB-EC"/>
</dbReference>
<feature type="active site" evidence="5">
    <location>
        <position position="89"/>
    </location>
</feature>
<evidence type="ECO:0000256" key="5">
    <source>
        <dbReference type="PIRSR" id="PIRSR000446-1"/>
    </source>
</evidence>
<reference evidence="7 8" key="1">
    <citation type="journal article" date="2016" name="Biochim. Biophys. Acta">
        <title>Characterization of red-shifted phycobilisomes isolated from the chlorophyll f-containing cyanobacterium Halomicronema hongdechloris.</title>
        <authorList>
            <person name="Li Y."/>
            <person name="Lin Y."/>
            <person name="Garvey C.J."/>
            <person name="Birch D."/>
            <person name="Corkery R.W."/>
            <person name="Loughlin P.C."/>
            <person name="Scheer H."/>
            <person name="Willows R.D."/>
            <person name="Chen M."/>
        </authorList>
    </citation>
    <scope>NUCLEOTIDE SEQUENCE [LARGE SCALE GENOMIC DNA]</scope>
    <source>
        <strain evidence="7 8">C2206</strain>
    </source>
</reference>
<organism evidence="7 8">
    <name type="scientific">Halomicronema hongdechloris C2206</name>
    <dbReference type="NCBI Taxonomy" id="1641165"/>
    <lineage>
        <taxon>Bacteria</taxon>
        <taxon>Bacillati</taxon>
        <taxon>Cyanobacteriota</taxon>
        <taxon>Cyanophyceae</taxon>
        <taxon>Nodosilineales</taxon>
        <taxon>Nodosilineaceae</taxon>
        <taxon>Halomicronema</taxon>
    </lineage>
</organism>
<evidence type="ECO:0000256" key="4">
    <source>
        <dbReference type="PIRNR" id="PIRNR000446"/>
    </source>
</evidence>
<dbReference type="KEGG" id="hhg:XM38_037630"/>
<dbReference type="GO" id="GO:0005829">
    <property type="term" value="C:cytosol"/>
    <property type="evidence" value="ECO:0007669"/>
    <property type="project" value="TreeGrafter"/>
</dbReference>
<dbReference type="AlphaFoldDB" id="A0A1Z3HR60"/>
<name>A0A1Z3HR60_9CYAN</name>
<proteinExistence type="inferred from homology"/>
<keyword evidence="1 4" id="KW-0808">Transferase</keyword>
<keyword evidence="2 4" id="KW-0012">Acyltransferase</keyword>
<dbReference type="PIRSF" id="PIRSF000446">
    <property type="entry name" value="Mct"/>
    <property type="match status" value="1"/>
</dbReference>
<dbReference type="Pfam" id="PF00698">
    <property type="entry name" value="Acyl_transf_1"/>
    <property type="match status" value="1"/>
</dbReference>
<dbReference type="SUPFAM" id="SSF52151">
    <property type="entry name" value="FabD/lysophospholipase-like"/>
    <property type="match status" value="1"/>
</dbReference>
<accession>A0A1Z3HR60</accession>
<dbReference type="InterPro" id="IPR050858">
    <property type="entry name" value="Mal-CoA-ACP_Trans/PKS_FabD"/>
</dbReference>
<dbReference type="NCBIfam" id="TIGR00128">
    <property type="entry name" value="fabD"/>
    <property type="match status" value="1"/>
</dbReference>
<dbReference type="EMBL" id="CP021983">
    <property type="protein sequence ID" value="ASC72804.1"/>
    <property type="molecule type" value="Genomic_DNA"/>
</dbReference>
<protein>
    <recommendedName>
        <fullName evidence="4">Malonyl CoA-acyl carrier protein transacylase</fullName>
        <ecNumber evidence="4">2.3.1.39</ecNumber>
    </recommendedName>
</protein>
<comment type="catalytic activity">
    <reaction evidence="3 4">
        <text>holo-[ACP] + malonyl-CoA = malonyl-[ACP] + CoA</text>
        <dbReference type="Rhea" id="RHEA:41792"/>
        <dbReference type="Rhea" id="RHEA-COMP:9623"/>
        <dbReference type="Rhea" id="RHEA-COMP:9685"/>
        <dbReference type="ChEBI" id="CHEBI:57287"/>
        <dbReference type="ChEBI" id="CHEBI:57384"/>
        <dbReference type="ChEBI" id="CHEBI:64479"/>
        <dbReference type="ChEBI" id="CHEBI:78449"/>
        <dbReference type="EC" id="2.3.1.39"/>
    </reaction>
</comment>
<gene>
    <name evidence="7" type="primary">fabD</name>
    <name evidence="7" type="ORF">XM38_037630</name>
</gene>
<dbReference type="InterPro" id="IPR004410">
    <property type="entry name" value="Malonyl_CoA-ACP_transAc_FabD"/>
</dbReference>
<dbReference type="InterPro" id="IPR001227">
    <property type="entry name" value="Ac_transferase_dom_sf"/>
</dbReference>
<dbReference type="GO" id="GO:0006633">
    <property type="term" value="P:fatty acid biosynthetic process"/>
    <property type="evidence" value="ECO:0007669"/>
    <property type="project" value="TreeGrafter"/>
</dbReference>
<evidence type="ECO:0000256" key="1">
    <source>
        <dbReference type="ARBA" id="ARBA00022679"/>
    </source>
</evidence>
<dbReference type="InterPro" id="IPR016035">
    <property type="entry name" value="Acyl_Trfase/lysoPLipase"/>
</dbReference>
<evidence type="ECO:0000256" key="3">
    <source>
        <dbReference type="ARBA" id="ARBA00048462"/>
    </source>
</evidence>
<dbReference type="InterPro" id="IPR016036">
    <property type="entry name" value="Malonyl_transacylase_ACP-bd"/>
</dbReference>
<evidence type="ECO:0000313" key="7">
    <source>
        <dbReference type="EMBL" id="ASC72804.1"/>
    </source>
</evidence>
<evidence type="ECO:0000313" key="8">
    <source>
        <dbReference type="Proteomes" id="UP000191901"/>
    </source>
</evidence>
<dbReference type="PANTHER" id="PTHR42681">
    <property type="entry name" value="MALONYL-COA-ACYL CARRIER PROTEIN TRANSACYLASE, MITOCHONDRIAL"/>
    <property type="match status" value="1"/>
</dbReference>
<evidence type="ECO:0000259" key="6">
    <source>
        <dbReference type="SMART" id="SM00827"/>
    </source>
</evidence>
<evidence type="ECO:0000256" key="2">
    <source>
        <dbReference type="ARBA" id="ARBA00023315"/>
    </source>
</evidence>
<dbReference type="RefSeq" id="WP_088430594.1">
    <property type="nucleotide sequence ID" value="NZ_CP021983.2"/>
</dbReference>
<sequence length="296" mass="31697">MTKTAWVFPGQGSQVIGMGADLAAVPLAMTHLQEAEDILGWSVLAVSQSEENKLANTLYTQPCLYVIECILMDLLKQQGWQPDLVAGHSLGEYVALYGADVFEFGTGLQLVKRRAELMSQASDGMMAALMGFDRDELIASLEQTADAVLANDNNPGQVVISGTPAAVESVMTKVKAKRAVPLKVSGAFHSPLMADAAAEFESALEPVAFAAATVPVLSNVEPTPSQDAEGLKQRLRQQMTEPVRWREISLQLPQLGIERVIEVGPGNVLTGLIKRTCKSLTLLNVGTLAQVQGLVK</sequence>
<dbReference type="InterPro" id="IPR014043">
    <property type="entry name" value="Acyl_transferase_dom"/>
</dbReference>
<dbReference type="SUPFAM" id="SSF55048">
    <property type="entry name" value="Probable ACP-binding domain of malonyl-CoA ACP transacylase"/>
    <property type="match status" value="1"/>
</dbReference>
<dbReference type="Proteomes" id="UP000191901">
    <property type="component" value="Chromosome"/>
</dbReference>
<dbReference type="SMART" id="SM00827">
    <property type="entry name" value="PKS_AT"/>
    <property type="match status" value="1"/>
</dbReference>
<dbReference type="Gene3D" id="3.40.366.10">
    <property type="entry name" value="Malonyl-Coenzyme A Acyl Carrier Protein, domain 2"/>
    <property type="match status" value="1"/>
</dbReference>
<dbReference type="EC" id="2.3.1.39" evidence="4"/>
<dbReference type="OrthoDB" id="9805460at2"/>
<feature type="active site" evidence="5">
    <location>
        <position position="189"/>
    </location>
</feature>
<dbReference type="PANTHER" id="PTHR42681:SF1">
    <property type="entry name" value="MALONYL-COA-ACYL CARRIER PROTEIN TRANSACYLASE, MITOCHONDRIAL"/>
    <property type="match status" value="1"/>
</dbReference>
<dbReference type="InterPro" id="IPR024925">
    <property type="entry name" value="Malonyl_CoA-ACP_transAc"/>
</dbReference>
<feature type="domain" description="Malonyl-CoA:ACP transacylase (MAT)" evidence="6">
    <location>
        <begin position="7"/>
        <end position="290"/>
    </location>
</feature>
<comment type="similarity">
    <text evidence="4">Belongs to the fabD family.</text>
</comment>
<keyword evidence="8" id="KW-1185">Reference proteome</keyword>